<protein>
    <recommendedName>
        <fullName evidence="9">Peptidyl-prolyl cis-trans isomerase</fullName>
        <ecNumber evidence="9">5.2.1.8</ecNumber>
    </recommendedName>
</protein>
<dbReference type="PANTHER" id="PTHR47861">
    <property type="entry name" value="FKBP-TYPE PEPTIDYL-PROLYL CIS-TRANS ISOMERASE SLYD"/>
    <property type="match status" value="1"/>
</dbReference>
<keyword evidence="4" id="KW-0963">Cytoplasm</keyword>
<organism evidence="11 13">
    <name type="scientific">Methanosarcina mazei</name>
    <name type="common">Methanosarcina frisia</name>
    <dbReference type="NCBI Taxonomy" id="2209"/>
    <lineage>
        <taxon>Archaea</taxon>
        <taxon>Methanobacteriati</taxon>
        <taxon>Methanobacteriota</taxon>
        <taxon>Stenosarchaea group</taxon>
        <taxon>Methanomicrobia</taxon>
        <taxon>Methanosarcinales</taxon>
        <taxon>Methanosarcinaceae</taxon>
        <taxon>Methanosarcina</taxon>
    </lineage>
</organism>
<proteinExistence type="inferred from homology"/>
<comment type="similarity">
    <text evidence="3 9">Belongs to the FKBP-type PPIase family.</text>
</comment>
<dbReference type="GO" id="GO:0003755">
    <property type="term" value="F:peptidyl-prolyl cis-trans isomerase activity"/>
    <property type="evidence" value="ECO:0007669"/>
    <property type="project" value="UniProtKB-UniRule"/>
</dbReference>
<reference evidence="11 13" key="1">
    <citation type="submission" date="2018-05" db="EMBL/GenBank/DDBJ databases">
        <title>Methanosarcina gilichinskyana sp. nov., a novel methanogenic archaeon isolated from Holocene permafrost, North East Russia.</title>
        <authorList>
            <person name="Oshurkova V."/>
            <person name="Meer M."/>
            <person name="Bochkareva O."/>
            <person name="Shcherbakova V."/>
        </authorList>
    </citation>
    <scope>NUCLEOTIDE SEQUENCE [LARGE SCALE GENOMIC DNA]</scope>
    <source>
        <strain evidence="11 13">JL01</strain>
    </source>
</reference>
<gene>
    <name evidence="11" type="ORF">DKM28_14840</name>
    <name evidence="12" type="ORF">FQU78_04785</name>
</gene>
<evidence type="ECO:0000313" key="11">
    <source>
        <dbReference type="EMBL" id="QCR17108.1"/>
    </source>
</evidence>
<name>A0A4P8QZH1_METMZ</name>
<evidence type="ECO:0000256" key="2">
    <source>
        <dbReference type="ARBA" id="ARBA00004496"/>
    </source>
</evidence>
<comment type="subcellular location">
    <subcellularLocation>
        <location evidence="2">Cytoplasm</location>
    </subcellularLocation>
</comment>
<evidence type="ECO:0000256" key="4">
    <source>
        <dbReference type="ARBA" id="ARBA00022490"/>
    </source>
</evidence>
<evidence type="ECO:0000256" key="5">
    <source>
        <dbReference type="ARBA" id="ARBA00023110"/>
    </source>
</evidence>
<dbReference type="Proteomes" id="UP000467371">
    <property type="component" value="Chromosome"/>
</dbReference>
<comment type="catalytic activity">
    <reaction evidence="1 8 9">
        <text>[protein]-peptidylproline (omega=180) = [protein]-peptidylproline (omega=0)</text>
        <dbReference type="Rhea" id="RHEA:16237"/>
        <dbReference type="Rhea" id="RHEA-COMP:10747"/>
        <dbReference type="Rhea" id="RHEA-COMP:10748"/>
        <dbReference type="ChEBI" id="CHEBI:83833"/>
        <dbReference type="ChEBI" id="CHEBI:83834"/>
        <dbReference type="EC" id="5.2.1.8"/>
    </reaction>
</comment>
<dbReference type="Gene3D" id="3.10.50.40">
    <property type="match status" value="1"/>
</dbReference>
<dbReference type="GO" id="GO:0005737">
    <property type="term" value="C:cytoplasm"/>
    <property type="evidence" value="ECO:0007669"/>
    <property type="project" value="UniProtKB-SubCell"/>
</dbReference>
<dbReference type="GO" id="GO:0042026">
    <property type="term" value="P:protein refolding"/>
    <property type="evidence" value="ECO:0007669"/>
    <property type="project" value="UniProtKB-ARBA"/>
</dbReference>
<evidence type="ECO:0000313" key="12">
    <source>
        <dbReference type="EMBL" id="QIB90466.1"/>
    </source>
</evidence>
<dbReference type="PANTHER" id="PTHR47861:SF3">
    <property type="entry name" value="FKBP-TYPE PEPTIDYL-PROLYL CIS-TRANS ISOMERASE SLYD"/>
    <property type="match status" value="1"/>
</dbReference>
<accession>A0A4P8QZH1</accession>
<evidence type="ECO:0000256" key="8">
    <source>
        <dbReference type="PROSITE-ProRule" id="PRU00277"/>
    </source>
</evidence>
<reference evidence="12 14" key="2">
    <citation type="journal article" date="2020" name="Environ. Microbiol. Rep.">
        <title>Redox cycling of Fe(II) and Fe(III) in magnetite accelerates aceticlastic methanogenesis by Methanosarcina mazei.</title>
        <authorList>
            <person name="Wang H."/>
            <person name="Byrne J.M."/>
            <person name="Liu P."/>
            <person name="Liu J."/>
            <person name="Dong X."/>
            <person name="Lu Y."/>
        </authorList>
    </citation>
    <scope>NUCLEOTIDE SEQUENCE [LARGE SCALE GENOMIC DNA]</scope>
    <source>
        <strain evidence="14">zm-15</strain>
        <strain evidence="12">Zm-15</strain>
    </source>
</reference>
<evidence type="ECO:0000256" key="7">
    <source>
        <dbReference type="ARBA" id="ARBA00023235"/>
    </source>
</evidence>
<dbReference type="EMBL" id="CP042908">
    <property type="protein sequence ID" value="QIB90466.1"/>
    <property type="molecule type" value="Genomic_DNA"/>
</dbReference>
<evidence type="ECO:0000313" key="14">
    <source>
        <dbReference type="Proteomes" id="UP000467371"/>
    </source>
</evidence>
<evidence type="ECO:0000256" key="9">
    <source>
        <dbReference type="RuleBase" id="RU003915"/>
    </source>
</evidence>
<evidence type="ECO:0000256" key="1">
    <source>
        <dbReference type="ARBA" id="ARBA00000971"/>
    </source>
</evidence>
<feature type="domain" description="PPIase FKBP-type" evidence="10">
    <location>
        <begin position="19"/>
        <end position="110"/>
    </location>
</feature>
<dbReference type="Proteomes" id="UP000300067">
    <property type="component" value="Chromosome"/>
</dbReference>
<dbReference type="InterPro" id="IPR046357">
    <property type="entry name" value="PPIase_dom_sf"/>
</dbReference>
<dbReference type="EMBL" id="CP029709">
    <property type="protein sequence ID" value="QCR17108.1"/>
    <property type="molecule type" value="Genomic_DNA"/>
</dbReference>
<evidence type="ECO:0000256" key="3">
    <source>
        <dbReference type="ARBA" id="ARBA00006577"/>
    </source>
</evidence>
<keyword evidence="6" id="KW-0143">Chaperone</keyword>
<dbReference type="InterPro" id="IPR001179">
    <property type="entry name" value="PPIase_FKBP_dom"/>
</dbReference>
<keyword evidence="7 8" id="KW-0413">Isomerase</keyword>
<dbReference type="EC" id="5.2.1.8" evidence="9"/>
<sequence>MIVMTEDIIENSNKVVEKGDAVSVHYVGKLDDGTVFDTSEKEEAMEAGIYNEMRDYEPLKFTVGAGQMIKGFDEGVVGMKAGEEKILKIPPEEAYGEYVEEYARELPRDAVDFVPEVGMQLATETGLRGTVTEVGEENFVIDFNHALAGKTLTFKVKVVSVEA</sequence>
<evidence type="ECO:0000313" key="13">
    <source>
        <dbReference type="Proteomes" id="UP000300067"/>
    </source>
</evidence>
<keyword evidence="5 8" id="KW-0697">Rotamase</keyword>
<dbReference type="SUPFAM" id="SSF54534">
    <property type="entry name" value="FKBP-like"/>
    <property type="match status" value="1"/>
</dbReference>
<dbReference type="PROSITE" id="PS50059">
    <property type="entry name" value="FKBP_PPIASE"/>
    <property type="match status" value="1"/>
</dbReference>
<dbReference type="Pfam" id="PF00254">
    <property type="entry name" value="FKBP_C"/>
    <property type="match status" value="1"/>
</dbReference>
<dbReference type="AlphaFoldDB" id="A0A4P8QZH1"/>
<evidence type="ECO:0000256" key="6">
    <source>
        <dbReference type="ARBA" id="ARBA00023186"/>
    </source>
</evidence>
<evidence type="ECO:0000259" key="10">
    <source>
        <dbReference type="PROSITE" id="PS50059"/>
    </source>
</evidence>